<accession>A0AAD2D6I8</accession>
<dbReference type="AlphaFoldDB" id="A0AAD2D6I8"/>
<feature type="region of interest" description="Disordered" evidence="1">
    <location>
        <begin position="1"/>
        <end position="34"/>
    </location>
</feature>
<organism evidence="2 3">
    <name type="scientific">Euplotes crassus</name>
    <dbReference type="NCBI Taxonomy" id="5936"/>
    <lineage>
        <taxon>Eukaryota</taxon>
        <taxon>Sar</taxon>
        <taxon>Alveolata</taxon>
        <taxon>Ciliophora</taxon>
        <taxon>Intramacronucleata</taxon>
        <taxon>Spirotrichea</taxon>
        <taxon>Hypotrichia</taxon>
        <taxon>Euplotida</taxon>
        <taxon>Euplotidae</taxon>
        <taxon>Moneuplotes</taxon>
    </lineage>
</organism>
<name>A0AAD2D6I8_EUPCR</name>
<feature type="compositionally biased region" description="Polar residues" evidence="1">
    <location>
        <begin position="1"/>
        <end position="15"/>
    </location>
</feature>
<proteinExistence type="predicted"/>
<protein>
    <recommendedName>
        <fullName evidence="4">EF-hand domain-containing protein</fullName>
    </recommendedName>
</protein>
<gene>
    <name evidence="2" type="ORF">ECRASSUSDP1_LOCUS22897</name>
</gene>
<comment type="caution">
    <text evidence="2">The sequence shown here is derived from an EMBL/GenBank/DDBJ whole genome shotgun (WGS) entry which is preliminary data.</text>
</comment>
<keyword evidence="3" id="KW-1185">Reference proteome</keyword>
<evidence type="ECO:0000256" key="1">
    <source>
        <dbReference type="SAM" id="MobiDB-lite"/>
    </source>
</evidence>
<dbReference type="Proteomes" id="UP001295684">
    <property type="component" value="Unassembled WGS sequence"/>
</dbReference>
<evidence type="ECO:0000313" key="2">
    <source>
        <dbReference type="EMBL" id="CAI2381441.1"/>
    </source>
</evidence>
<evidence type="ECO:0000313" key="3">
    <source>
        <dbReference type="Proteomes" id="UP001295684"/>
    </source>
</evidence>
<dbReference type="SUPFAM" id="SSF47473">
    <property type="entry name" value="EF-hand"/>
    <property type="match status" value="1"/>
</dbReference>
<sequence>MESTSGKFSIFNQPEQEVDEELAQKRKEEEEKERKRFLENNENKLLKNDITNCDIFRTLLFHFKTDNELPIEGCASFVSNLLRRPHITKEDEEAEIRFYNSLIRILKNFSYNGKTITERKFCELMKSFEVTNENEFTDEQQYDMFLERLFYRIKHKKVESIKISDFKDLIERAGFKFEEGEFENLIKWYFRNKETISLEEFKLFATGQCVKLSDK</sequence>
<feature type="compositionally biased region" description="Basic and acidic residues" evidence="1">
    <location>
        <begin position="22"/>
        <end position="34"/>
    </location>
</feature>
<reference evidence="2" key="1">
    <citation type="submission" date="2023-07" db="EMBL/GenBank/DDBJ databases">
        <authorList>
            <consortium name="AG Swart"/>
            <person name="Singh M."/>
            <person name="Singh A."/>
            <person name="Seah K."/>
            <person name="Emmerich C."/>
        </authorList>
    </citation>
    <scope>NUCLEOTIDE SEQUENCE</scope>
    <source>
        <strain evidence="2">DP1</strain>
    </source>
</reference>
<dbReference type="EMBL" id="CAMPGE010023506">
    <property type="protein sequence ID" value="CAI2381441.1"/>
    <property type="molecule type" value="Genomic_DNA"/>
</dbReference>
<dbReference type="InterPro" id="IPR011992">
    <property type="entry name" value="EF-hand-dom_pair"/>
</dbReference>
<evidence type="ECO:0008006" key="4">
    <source>
        <dbReference type="Google" id="ProtNLM"/>
    </source>
</evidence>